<evidence type="ECO:0000313" key="4">
    <source>
        <dbReference type="Proteomes" id="UP000324748"/>
    </source>
</evidence>
<protein>
    <submittedName>
        <fullName evidence="2">Uncharacterized protein</fullName>
    </submittedName>
</protein>
<evidence type="ECO:0000256" key="1">
    <source>
        <dbReference type="SAM" id="Phobius"/>
    </source>
</evidence>
<name>A0A5B0M577_PUCGR</name>
<keyword evidence="4" id="KW-1185">Reference proteome</keyword>
<evidence type="ECO:0000313" key="2">
    <source>
        <dbReference type="EMBL" id="KAA1071359.1"/>
    </source>
</evidence>
<dbReference type="EMBL" id="VDEP01000211">
    <property type="protein sequence ID" value="KAA1123168.1"/>
    <property type="molecule type" value="Genomic_DNA"/>
</dbReference>
<proteinExistence type="predicted"/>
<keyword evidence="1" id="KW-1133">Transmembrane helix</keyword>
<feature type="transmembrane region" description="Helical" evidence="1">
    <location>
        <begin position="42"/>
        <end position="67"/>
    </location>
</feature>
<gene>
    <name evidence="2" type="ORF">PGT21_005036</name>
    <name evidence="3" type="ORF">PGTUg99_018499</name>
</gene>
<evidence type="ECO:0000313" key="5">
    <source>
        <dbReference type="Proteomes" id="UP000325313"/>
    </source>
</evidence>
<dbReference type="Proteomes" id="UP000324748">
    <property type="component" value="Unassembled WGS sequence"/>
</dbReference>
<dbReference type="EMBL" id="VSWC01000170">
    <property type="protein sequence ID" value="KAA1071359.1"/>
    <property type="molecule type" value="Genomic_DNA"/>
</dbReference>
<keyword evidence="1" id="KW-0472">Membrane</keyword>
<comment type="caution">
    <text evidence="2">The sequence shown here is derived from an EMBL/GenBank/DDBJ whole genome shotgun (WGS) entry which is preliminary data.</text>
</comment>
<dbReference type="Proteomes" id="UP000325313">
    <property type="component" value="Unassembled WGS sequence"/>
</dbReference>
<dbReference type="AlphaFoldDB" id="A0A5B0M577"/>
<sequence>MSLDELQLIVLYPNSFLNPSPPQTEPLNPFSFPFLCQTQKHLLILFVSFLLVVSLLLFLYSCFFTLVSSLFVFKRTNSFLFSFLLSVSFILALDFLTFYYPSME</sequence>
<organism evidence="2 4">
    <name type="scientific">Puccinia graminis f. sp. tritici</name>
    <dbReference type="NCBI Taxonomy" id="56615"/>
    <lineage>
        <taxon>Eukaryota</taxon>
        <taxon>Fungi</taxon>
        <taxon>Dikarya</taxon>
        <taxon>Basidiomycota</taxon>
        <taxon>Pucciniomycotina</taxon>
        <taxon>Pucciniomycetes</taxon>
        <taxon>Pucciniales</taxon>
        <taxon>Pucciniaceae</taxon>
        <taxon>Puccinia</taxon>
    </lineage>
</organism>
<feature type="transmembrane region" description="Helical" evidence="1">
    <location>
        <begin position="79"/>
        <end position="100"/>
    </location>
</feature>
<keyword evidence="1" id="KW-0812">Transmembrane</keyword>
<evidence type="ECO:0000313" key="3">
    <source>
        <dbReference type="EMBL" id="KAA1123168.1"/>
    </source>
</evidence>
<accession>A0A5B0M577</accession>
<reference evidence="4 5" key="1">
    <citation type="submission" date="2019-05" db="EMBL/GenBank/DDBJ databases">
        <title>Emergence of the Ug99 lineage of the wheat stem rust pathogen through somatic hybridization.</title>
        <authorList>
            <person name="Li F."/>
            <person name="Upadhyaya N.M."/>
            <person name="Sperschneider J."/>
            <person name="Matny O."/>
            <person name="Nguyen-Phuc H."/>
            <person name="Mago R."/>
            <person name="Raley C."/>
            <person name="Miller M.E."/>
            <person name="Silverstein K.A.T."/>
            <person name="Henningsen E."/>
            <person name="Hirsch C.D."/>
            <person name="Visser B."/>
            <person name="Pretorius Z.A."/>
            <person name="Steffenson B.J."/>
            <person name="Schwessinger B."/>
            <person name="Dodds P.N."/>
            <person name="Figueroa M."/>
        </authorList>
    </citation>
    <scope>NUCLEOTIDE SEQUENCE [LARGE SCALE GENOMIC DNA]</scope>
    <source>
        <strain evidence="2">21-0</strain>
        <strain evidence="3 5">Ug99</strain>
    </source>
</reference>